<gene>
    <name evidence="4" type="ORF">N7494_010812</name>
</gene>
<organism evidence="4 5">
    <name type="scientific">Penicillium frequentans</name>
    <dbReference type="NCBI Taxonomy" id="3151616"/>
    <lineage>
        <taxon>Eukaryota</taxon>
        <taxon>Fungi</taxon>
        <taxon>Dikarya</taxon>
        <taxon>Ascomycota</taxon>
        <taxon>Pezizomycotina</taxon>
        <taxon>Eurotiomycetes</taxon>
        <taxon>Eurotiomycetidae</taxon>
        <taxon>Eurotiales</taxon>
        <taxon>Aspergillaceae</taxon>
        <taxon>Penicillium</taxon>
    </lineage>
</organism>
<dbReference type="Pfam" id="PF00550">
    <property type="entry name" value="PP-binding"/>
    <property type="match status" value="1"/>
</dbReference>
<dbReference type="Pfam" id="PF07993">
    <property type="entry name" value="NAD_binding_4"/>
    <property type="match status" value="1"/>
</dbReference>
<dbReference type="InterPro" id="IPR000873">
    <property type="entry name" value="AMP-dep_synth/lig_dom"/>
</dbReference>
<dbReference type="Pfam" id="PF00501">
    <property type="entry name" value="AMP-binding"/>
    <property type="match status" value="1"/>
</dbReference>
<reference evidence="4 5" key="1">
    <citation type="journal article" date="2023" name="IMA Fungus">
        <title>Comparative genomic study of the Penicillium genus elucidates a diverse pangenome and 15 lateral gene transfer events.</title>
        <authorList>
            <person name="Petersen C."/>
            <person name="Sorensen T."/>
            <person name="Nielsen M.R."/>
            <person name="Sondergaard T.E."/>
            <person name="Sorensen J.L."/>
            <person name="Fitzpatrick D.A."/>
            <person name="Frisvad J.C."/>
            <person name="Nielsen K.L."/>
        </authorList>
    </citation>
    <scope>NUCLEOTIDE SEQUENCE [LARGE SCALE GENOMIC DNA]</scope>
    <source>
        <strain evidence="4 5">IBT 35679</strain>
    </source>
</reference>
<feature type="domain" description="Carrier" evidence="3">
    <location>
        <begin position="545"/>
        <end position="629"/>
    </location>
</feature>
<dbReference type="Gene3D" id="1.10.1200.10">
    <property type="entry name" value="ACP-like"/>
    <property type="match status" value="1"/>
</dbReference>
<dbReference type="SUPFAM" id="SSF47336">
    <property type="entry name" value="ACP-like"/>
    <property type="match status" value="1"/>
</dbReference>
<dbReference type="Pfam" id="PF23562">
    <property type="entry name" value="AMP-binding_C_3"/>
    <property type="match status" value="1"/>
</dbReference>
<dbReference type="PROSITE" id="PS00012">
    <property type="entry name" value="PHOSPHOPANTETHEINE"/>
    <property type="match status" value="1"/>
</dbReference>
<dbReference type="SUPFAM" id="SSF56801">
    <property type="entry name" value="Acetyl-CoA synthetase-like"/>
    <property type="match status" value="1"/>
</dbReference>
<dbReference type="InterPro" id="IPR006162">
    <property type="entry name" value="Ppantetheine_attach_site"/>
</dbReference>
<dbReference type="InterPro" id="IPR051414">
    <property type="entry name" value="Adenylate-forming_Reductase"/>
</dbReference>
<dbReference type="PANTHER" id="PTHR43439:SF2">
    <property type="entry name" value="ENZYME, PUTATIVE (JCVI)-RELATED"/>
    <property type="match status" value="1"/>
</dbReference>
<dbReference type="InterPro" id="IPR042099">
    <property type="entry name" value="ANL_N_sf"/>
</dbReference>
<keyword evidence="2" id="KW-0597">Phosphoprotein</keyword>
<evidence type="ECO:0000259" key="3">
    <source>
        <dbReference type="PROSITE" id="PS50075"/>
    </source>
</evidence>
<name>A0AAD6CLC3_9EURO</name>
<evidence type="ECO:0000313" key="5">
    <source>
        <dbReference type="Proteomes" id="UP001220324"/>
    </source>
</evidence>
<dbReference type="InterPro" id="IPR013120">
    <property type="entry name" value="FAR_NAD-bd"/>
</dbReference>
<keyword evidence="1" id="KW-0596">Phosphopantetheine</keyword>
<sequence>MAGQSGERLWPTIVDHRARSAPSELVGLIPKSSDVADGYQELTSDGLARAVDACAHWIEKHVGCAKRPETIAYMGSNDVRYLILILACHKTGYEPLLVSTRLSDEGYKHILTATHCQKFIYTPDKQRRVSEIQAAHASTEVFEIPSLKELLESNASPYPFEKSFRMAENEVAIIIHSSGTTGMPKPAPLTHGFLATIDNGAYLSRPQGRRASVFFDLEPGQSVLSTTPLFHLMGLMAFTESIFHGIAFVMCPDKPMSTNLIVDVIQATHPTAALLAPSLLVDMVDSSTARAALRTLDAVYFGGAPLSPEVGDALEADTKVITLFGSSEMGLLSSFVPQGEKVWGYFEWNPAYGVKMEPQGDGLYELIVPRCPDSRRIHGIFHTFPHLNEYHTNDLFVQHSERPELWRYHGRKDDLLVLCNGEKLNPVSLEEMVESHPSVKHAIVLGQSRFQTSLLIEPITAVEDEHAFVETIWPKVERANETVPKYGRISKNKIELASPGKPFKMTPKGTKQRRTIASDYQNEIEAIYEAAETNEAAGVPPLPKSLELEYLREYVRNLLEELLSRSDIKDEEDLYEAGLDSLQTIQLAQTLNTAVAARMQKKSTFTIKQQHIYAHSTTVQLAQFLADVVEGRSQTSTVPRAERLAHQKIVILTGSTGSLGGYLLHQFLKDPKVAKVYCFNRSDNAQSRQRAGFISKGLDPSLLDDPARVEFLTVSFAATQFGLPGATYNKLLGSVNLVVHNAWKVNFNHPLESFEDPHLRGVLEFLWFSHRSAARAHFTFISSVSTIGGWDSATMGSTVPEAPIESNAVMEQGYGESKYVGEQLCLAAARDAGIPTTVLRVGQIGGPTTQQGLWNVDEWLPSLVKTSVAMGVAPADLGAYRVDWVPVDVLAQIAIDLTSTRLEEQERHSHGVYHLVNPNQVKWDSLVPAIHKKYPGVKILAFKDWLRNLEAVRSPSEDEVRTKPALKLLDFYRALTRSVLSAEVSVKQARKGSATMAGLGPVTPELLENWLEQWQF</sequence>
<dbReference type="Gene3D" id="3.40.50.12780">
    <property type="entry name" value="N-terminal domain of ligase-like"/>
    <property type="match status" value="1"/>
</dbReference>
<protein>
    <submittedName>
        <fullName evidence="4">NRPS-like enzyme</fullName>
    </submittedName>
</protein>
<keyword evidence="5" id="KW-1185">Reference proteome</keyword>
<dbReference type="PROSITE" id="PS00455">
    <property type="entry name" value="AMP_BINDING"/>
    <property type="match status" value="1"/>
</dbReference>
<dbReference type="InterPro" id="IPR036736">
    <property type="entry name" value="ACP-like_sf"/>
</dbReference>
<dbReference type="InterPro" id="IPR009081">
    <property type="entry name" value="PP-bd_ACP"/>
</dbReference>
<dbReference type="SUPFAM" id="SSF51735">
    <property type="entry name" value="NAD(P)-binding Rossmann-fold domains"/>
    <property type="match status" value="1"/>
</dbReference>
<dbReference type="InterPro" id="IPR020845">
    <property type="entry name" value="AMP-binding_CS"/>
</dbReference>
<dbReference type="PROSITE" id="PS50075">
    <property type="entry name" value="CARRIER"/>
    <property type="match status" value="1"/>
</dbReference>
<dbReference type="EMBL" id="JAQIZZ010000008">
    <property type="protein sequence ID" value="KAJ5524162.1"/>
    <property type="molecule type" value="Genomic_DNA"/>
</dbReference>
<dbReference type="Proteomes" id="UP001220324">
    <property type="component" value="Unassembled WGS sequence"/>
</dbReference>
<dbReference type="InterPro" id="IPR036291">
    <property type="entry name" value="NAD(P)-bd_dom_sf"/>
</dbReference>
<comment type="caution">
    <text evidence="4">The sequence shown here is derived from an EMBL/GenBank/DDBJ whole genome shotgun (WGS) entry which is preliminary data.</text>
</comment>
<accession>A0AAD6CLC3</accession>
<evidence type="ECO:0000256" key="1">
    <source>
        <dbReference type="ARBA" id="ARBA00022450"/>
    </source>
</evidence>
<dbReference type="AlphaFoldDB" id="A0AAD6CLC3"/>
<dbReference type="Gene3D" id="3.40.50.720">
    <property type="entry name" value="NAD(P)-binding Rossmann-like Domain"/>
    <property type="match status" value="1"/>
</dbReference>
<evidence type="ECO:0000256" key="2">
    <source>
        <dbReference type="ARBA" id="ARBA00022553"/>
    </source>
</evidence>
<dbReference type="PANTHER" id="PTHR43439">
    <property type="entry name" value="PHENYLACETATE-COENZYME A LIGASE"/>
    <property type="match status" value="1"/>
</dbReference>
<evidence type="ECO:0000313" key="4">
    <source>
        <dbReference type="EMBL" id="KAJ5524162.1"/>
    </source>
</evidence>
<dbReference type="GO" id="GO:0044550">
    <property type="term" value="P:secondary metabolite biosynthetic process"/>
    <property type="evidence" value="ECO:0007669"/>
    <property type="project" value="UniProtKB-ARBA"/>
</dbReference>
<proteinExistence type="predicted"/>